<sequence>MALLSLTMPATILPEVPHSSPVFVMLEALGIPEVDRPEPRESAHKVMEGYKLIQNPLPFTLMVTVHVMFKMTPAQLKHFKDDFLATRLVRGNARVDVHKVIIQTVRDDPQSDRVVQYDLDMESSSLDALLEDAHTITSHPNFDSMWKQAGAKRRDENEMGCHTKPVESHGCSCRKHTKAWTQKLILLRCSICKPAPNRFKEES</sequence>
<organism evidence="1 2">
    <name type="scientific">Sporisorium reilianum (strain SRZ2)</name>
    <name type="common">Maize head smut fungus</name>
    <dbReference type="NCBI Taxonomy" id="999809"/>
    <lineage>
        <taxon>Eukaryota</taxon>
        <taxon>Fungi</taxon>
        <taxon>Dikarya</taxon>
        <taxon>Basidiomycota</taxon>
        <taxon>Ustilaginomycotina</taxon>
        <taxon>Ustilaginomycetes</taxon>
        <taxon>Ustilaginales</taxon>
        <taxon>Ustilaginaceae</taxon>
        <taxon>Sporisorium</taxon>
    </lineage>
</organism>
<dbReference type="VEuPathDB" id="FungiDB:sr15865"/>
<proteinExistence type="predicted"/>
<protein>
    <submittedName>
        <fullName evidence="1">Uncharacterized protein</fullName>
    </submittedName>
</protein>
<reference evidence="1 2" key="1">
    <citation type="journal article" date="2010" name="Science">
        <title>Pathogenicity determinants in smut fungi revealed by genome comparison.</title>
        <authorList>
            <person name="Schirawski J."/>
            <person name="Mannhaupt G."/>
            <person name="Muench K."/>
            <person name="Brefort T."/>
            <person name="Schipper K."/>
            <person name="Doehlemann G."/>
            <person name="Di Stasio M."/>
            <person name="Roessel N."/>
            <person name="Mendoza-Mendoza A."/>
            <person name="Pester D."/>
            <person name="Mueller O."/>
            <person name="Winterberg B."/>
            <person name="Meyer E."/>
            <person name="Ghareeb H."/>
            <person name="Wollenberg T."/>
            <person name="Muensterkoetter M."/>
            <person name="Wong P."/>
            <person name="Walter M."/>
            <person name="Stukenbrock E."/>
            <person name="Gueldener U."/>
            <person name="Kahmann R."/>
        </authorList>
    </citation>
    <scope>NUCLEOTIDE SEQUENCE [LARGE SCALE GENOMIC DNA]</scope>
    <source>
        <strain evidence="2">SRZ2</strain>
    </source>
</reference>
<dbReference type="eggNOG" id="ENOG502R3X5">
    <property type="taxonomic scope" value="Eukaryota"/>
</dbReference>
<keyword evidence="2" id="KW-1185">Reference proteome</keyword>
<dbReference type="HOGENOM" id="CLU_1349671_0_0_1"/>
<name>E6ZQ93_SPORE</name>
<gene>
    <name evidence="1" type="ORF">sr15865</name>
</gene>
<evidence type="ECO:0000313" key="1">
    <source>
        <dbReference type="EMBL" id="CBQ69400.1"/>
    </source>
</evidence>
<dbReference type="AlphaFoldDB" id="E6ZQ93"/>
<evidence type="ECO:0000313" key="2">
    <source>
        <dbReference type="Proteomes" id="UP000008867"/>
    </source>
</evidence>
<dbReference type="OrthoDB" id="2552053at2759"/>
<accession>E6ZQ93</accession>
<dbReference type="EMBL" id="FQ311436">
    <property type="protein sequence ID" value="CBQ69400.1"/>
    <property type="molecule type" value="Genomic_DNA"/>
</dbReference>
<dbReference type="Proteomes" id="UP000008867">
    <property type="component" value="Chromosome 15"/>
</dbReference>